<dbReference type="OrthoDB" id="10003938at2"/>
<dbReference type="AlphaFoldDB" id="A0A6P1LGE7"/>
<gene>
    <name evidence="1" type="ORF">EER00_02140</name>
</gene>
<evidence type="ECO:0000313" key="2">
    <source>
        <dbReference type="Proteomes" id="UP000464283"/>
    </source>
</evidence>
<proteinExistence type="predicted"/>
<dbReference type="Proteomes" id="UP000464283">
    <property type="component" value="Chromosome"/>
</dbReference>
<protein>
    <submittedName>
        <fullName evidence="1">Uncharacterized protein</fullName>
    </submittedName>
</protein>
<sequence length="150" mass="17806">MKLILEPLQNNKADTLIKNNQILQINSLDDIYQFCSKSFSVFKTLKGFDTFFKENVFNKKDLDITNYYFLDHSSYVGLFLIFKTEQDILNYVEDTCIGRGEKPVETIDEAFKYLKDDEIKVYKIKEFESLNQNEWETFYKESIASIKKKN</sequence>
<dbReference type="KEGG" id="miw:EER00_02140"/>
<reference evidence="2" key="1">
    <citation type="submission" date="2018-11" db="EMBL/GenBank/DDBJ databases">
        <title>The first complete genome sequence of Mycoplasma iowae strain 695.</title>
        <authorList>
            <person name="Ghanem M."/>
            <person name="El-Gazzar M."/>
        </authorList>
    </citation>
    <scope>NUCLEOTIDE SEQUENCE [LARGE SCALE GENOMIC DNA]</scope>
    <source>
        <strain evidence="2">695</strain>
    </source>
</reference>
<evidence type="ECO:0000313" key="1">
    <source>
        <dbReference type="EMBL" id="QHG89690.1"/>
    </source>
</evidence>
<dbReference type="GeneID" id="96866980"/>
<organism evidence="1 2">
    <name type="scientific">Malacoplasma iowae 695</name>
    <dbReference type="NCBI Taxonomy" id="1048830"/>
    <lineage>
        <taxon>Bacteria</taxon>
        <taxon>Bacillati</taxon>
        <taxon>Mycoplasmatota</taxon>
        <taxon>Mycoplasmoidales</taxon>
        <taxon>Mycoplasmoidaceae</taxon>
        <taxon>Malacoplasma</taxon>
    </lineage>
</organism>
<accession>A0A6P1LGE7</accession>
<name>A0A6P1LGE7_MALIO</name>
<dbReference type="RefSeq" id="WP_004025211.1">
    <property type="nucleotide sequence ID" value="NZ_AGFP01000042.1"/>
</dbReference>
<dbReference type="EMBL" id="CP033512">
    <property type="protein sequence ID" value="QHG89690.1"/>
    <property type="molecule type" value="Genomic_DNA"/>
</dbReference>